<dbReference type="Proteomes" id="UP000250235">
    <property type="component" value="Unassembled WGS sequence"/>
</dbReference>
<evidence type="ECO:0000256" key="1">
    <source>
        <dbReference type="SAM" id="MobiDB-lite"/>
    </source>
</evidence>
<name>A0A2Z7BN17_9LAMI</name>
<organism evidence="2 3">
    <name type="scientific">Dorcoceras hygrometricum</name>
    <dbReference type="NCBI Taxonomy" id="472368"/>
    <lineage>
        <taxon>Eukaryota</taxon>
        <taxon>Viridiplantae</taxon>
        <taxon>Streptophyta</taxon>
        <taxon>Embryophyta</taxon>
        <taxon>Tracheophyta</taxon>
        <taxon>Spermatophyta</taxon>
        <taxon>Magnoliopsida</taxon>
        <taxon>eudicotyledons</taxon>
        <taxon>Gunneridae</taxon>
        <taxon>Pentapetalae</taxon>
        <taxon>asterids</taxon>
        <taxon>lamiids</taxon>
        <taxon>Lamiales</taxon>
        <taxon>Gesneriaceae</taxon>
        <taxon>Didymocarpoideae</taxon>
        <taxon>Trichosporeae</taxon>
        <taxon>Loxocarpinae</taxon>
        <taxon>Dorcoceras</taxon>
    </lineage>
</organism>
<protein>
    <recommendedName>
        <fullName evidence="4">Dystroglycan-like</fullName>
    </recommendedName>
</protein>
<dbReference type="AlphaFoldDB" id="A0A2Z7BN17"/>
<sequence>MASSLFVNTVHICFDSVLAIDNQGMVAMFESLVATGLKGFLGFPAVLHEAALLEFFENGSVRDGLVVSTVNCVLVEISEQLLAEKFELPVEGLSDLSEISKDLVVDARSIVSLTGEPVSMSGKKKEMKIEFRLLCDIMAKTISIKAGSFDAITKEKFLMIAGITCGVQVNWNKILFNILKDMVTAKTRQARGYAIQISLLLENISNLELGESTEFPSLKILTEKTVHRYIILNDRVGGEDVTDAPRVKRTPVKRAVSKKRPAAVDTEAAPIMKKKRTTKRKAVSSKDTLDTLPVEAVSLQMIAPTTAALTKKLPVPKRPTQKRNRRLILGSDDEIVDSEPVVVGVEGKQAETSADSAAVETIVVAEPVSEPAVADVVNEGPSTTDDVDDIIQQVLTETAQIGANEEEIDGGVDISRFVSTIAMDKIVLRNAQIAQNSVSVAPSVQLIDEHPSFASTSEDSSMHFDETDTVATSPFIPTVSTEVQDILAQLRASVAHIQVIAETAQVETDVGRTNDSGPDDEDQGVKTADETELWFNLSYEEFSTREANRPVETGSDTEEEFVTEKVTATDVGVQTETGSDVYLVETSSEKTEFFQGTETATAAPTADKNISDDESMTLEAILSNISDDLSLPSTFGEISPILFVKSISIPGVDEGDWYKASLPDINPADKGKAPLQERDPVLDMLSNLHLFVLEELKILMQAHGLTWERTCCSKMFEGRQRDRGAVIARSNPNIHSSCWIRTMLRINGTWVIEPCADYWKQIPRAVASSIVVIPSRLSYVDTLLPVSEFFKLLKKRWADVCIEAAAFVVSGKLLPVGSLNFCRAIAVVQPVSVFGFQRPTVTSWGWSQLCTEFFRYSLFSGLLTVDFSISGSATVLIRPSLGSAYIFYTGVHLPHISFSPASVFAPDVHSITSSEAANQDVQMDIDRHGDSPDSSVDSSLHFNANDISMEDDAALDQFILPSSAADISASLAALWESFSKIVANQTRDSRKSAFRGLFKSIRQEAQNDNNALSLALKAVRAQTVILSTDLAATQKEVKDLQAALSKDFDDKLADIRNDLLQFRVETQEQLASLGAHIDELIAFITKGSDDKKGEGSRSRPQPPPDDQNRPSGGSGSRADDPSRYDGGTVSREGGNRGGDGRRRGDSSGSSKSRRSNSGGGSGGRINYGPYLPPKRDAEYWILGKRQFYDFCFCFLYKSYIH</sequence>
<gene>
    <name evidence="2" type="ORF">F511_36270</name>
</gene>
<proteinExistence type="predicted"/>
<keyword evidence="3" id="KW-1185">Reference proteome</keyword>
<reference evidence="2 3" key="1">
    <citation type="journal article" date="2015" name="Proc. Natl. Acad. Sci. U.S.A.">
        <title>The resurrection genome of Boea hygrometrica: A blueprint for survival of dehydration.</title>
        <authorList>
            <person name="Xiao L."/>
            <person name="Yang G."/>
            <person name="Zhang L."/>
            <person name="Yang X."/>
            <person name="Zhao S."/>
            <person name="Ji Z."/>
            <person name="Zhou Q."/>
            <person name="Hu M."/>
            <person name="Wang Y."/>
            <person name="Chen M."/>
            <person name="Xu Y."/>
            <person name="Jin H."/>
            <person name="Xiao X."/>
            <person name="Hu G."/>
            <person name="Bao F."/>
            <person name="Hu Y."/>
            <person name="Wan P."/>
            <person name="Li L."/>
            <person name="Deng X."/>
            <person name="Kuang T."/>
            <person name="Xiang C."/>
            <person name="Zhu J.K."/>
            <person name="Oliver M.J."/>
            <person name="He Y."/>
        </authorList>
    </citation>
    <scope>NUCLEOTIDE SEQUENCE [LARGE SCALE GENOMIC DNA]</scope>
    <source>
        <strain evidence="3">cv. XS01</strain>
    </source>
</reference>
<dbReference type="OrthoDB" id="1227218at2759"/>
<evidence type="ECO:0008006" key="4">
    <source>
        <dbReference type="Google" id="ProtNLM"/>
    </source>
</evidence>
<dbReference type="EMBL" id="KV004001">
    <property type="protein sequence ID" value="KZV35869.1"/>
    <property type="molecule type" value="Genomic_DNA"/>
</dbReference>
<feature type="region of interest" description="Disordered" evidence="1">
    <location>
        <begin position="1088"/>
        <end position="1169"/>
    </location>
</feature>
<feature type="compositionally biased region" description="Basic and acidic residues" evidence="1">
    <location>
        <begin position="1088"/>
        <end position="1097"/>
    </location>
</feature>
<accession>A0A2Z7BN17</accession>
<evidence type="ECO:0000313" key="2">
    <source>
        <dbReference type="EMBL" id="KZV35869.1"/>
    </source>
</evidence>
<evidence type="ECO:0000313" key="3">
    <source>
        <dbReference type="Proteomes" id="UP000250235"/>
    </source>
</evidence>